<evidence type="ECO:0000313" key="2">
    <source>
        <dbReference type="Proteomes" id="UP000233551"/>
    </source>
</evidence>
<dbReference type="PANTHER" id="PTHR47150">
    <property type="entry name" value="OS12G0169200 PROTEIN"/>
    <property type="match status" value="1"/>
</dbReference>
<dbReference type="Proteomes" id="UP000233551">
    <property type="component" value="Unassembled WGS sequence"/>
</dbReference>
<reference evidence="1 2" key="1">
    <citation type="submission" date="2017-11" db="EMBL/GenBank/DDBJ databases">
        <title>De-novo sequencing of pomegranate (Punica granatum L.) genome.</title>
        <authorList>
            <person name="Akparov Z."/>
            <person name="Amiraslanov A."/>
            <person name="Hajiyeva S."/>
            <person name="Abbasov M."/>
            <person name="Kaur K."/>
            <person name="Hamwieh A."/>
            <person name="Solovyev V."/>
            <person name="Salamov A."/>
            <person name="Braich B."/>
            <person name="Kosarev P."/>
            <person name="Mahmoud A."/>
            <person name="Hajiyev E."/>
            <person name="Babayeva S."/>
            <person name="Izzatullayeva V."/>
            <person name="Mammadov A."/>
            <person name="Mammadov A."/>
            <person name="Sharifova S."/>
            <person name="Ojaghi J."/>
            <person name="Eynullazada K."/>
            <person name="Bayramov B."/>
            <person name="Abdulazimova A."/>
            <person name="Shahmuradov I."/>
        </authorList>
    </citation>
    <scope>NUCLEOTIDE SEQUENCE [LARGE SCALE GENOMIC DNA]</scope>
    <source>
        <strain evidence="2">cv. AG2017</strain>
        <tissue evidence="1">Leaf</tissue>
    </source>
</reference>
<sequence length="122" mass="13982">MAAMRMLAYAVTADAIDNYVRIGESTAIDCLGKFIKDVISVFEGEYLQRPNANNVQRLLWMEETHDFPNMMGSIDCMHYYHQHSDLVVKYQALYLNITSSNLTEDVELATIWVYYGMTVADP</sequence>
<dbReference type="PANTHER" id="PTHR47150:SF6">
    <property type="entry name" value="OS01G0872900 PROTEIN"/>
    <property type="match status" value="1"/>
</dbReference>
<gene>
    <name evidence="1" type="ORF">CRG98_008127</name>
</gene>
<dbReference type="STRING" id="22663.A0A2I0KSI2"/>
<comment type="caution">
    <text evidence="1">The sequence shown here is derived from an EMBL/GenBank/DDBJ whole genome shotgun (WGS) entry which is preliminary data.</text>
</comment>
<dbReference type="EMBL" id="PGOL01000373">
    <property type="protein sequence ID" value="PKI71454.1"/>
    <property type="molecule type" value="Genomic_DNA"/>
</dbReference>
<keyword evidence="2" id="KW-1185">Reference proteome</keyword>
<proteinExistence type="predicted"/>
<name>A0A2I0KSI2_PUNGR</name>
<dbReference type="Pfam" id="PF04827">
    <property type="entry name" value="Plant_tran"/>
    <property type="match status" value="1"/>
</dbReference>
<dbReference type="AlphaFoldDB" id="A0A2I0KSI2"/>
<accession>A0A2I0KSI2</accession>
<evidence type="ECO:0000313" key="1">
    <source>
        <dbReference type="EMBL" id="PKI71454.1"/>
    </source>
</evidence>
<organism evidence="1 2">
    <name type="scientific">Punica granatum</name>
    <name type="common">Pomegranate</name>
    <dbReference type="NCBI Taxonomy" id="22663"/>
    <lineage>
        <taxon>Eukaryota</taxon>
        <taxon>Viridiplantae</taxon>
        <taxon>Streptophyta</taxon>
        <taxon>Embryophyta</taxon>
        <taxon>Tracheophyta</taxon>
        <taxon>Spermatophyta</taxon>
        <taxon>Magnoliopsida</taxon>
        <taxon>eudicotyledons</taxon>
        <taxon>Gunneridae</taxon>
        <taxon>Pentapetalae</taxon>
        <taxon>rosids</taxon>
        <taxon>malvids</taxon>
        <taxon>Myrtales</taxon>
        <taxon>Lythraceae</taxon>
        <taxon>Punica</taxon>
    </lineage>
</organism>
<dbReference type="InterPro" id="IPR006912">
    <property type="entry name" value="Harbinger_derived_prot"/>
</dbReference>
<protein>
    <submittedName>
        <fullName evidence="1">Uncharacterized protein</fullName>
    </submittedName>
</protein>